<dbReference type="Proteomes" id="UP001217044">
    <property type="component" value="Plasmid pDATS03"/>
</dbReference>
<keyword evidence="1" id="KW-0614">Plasmid</keyword>
<proteinExistence type="predicted"/>
<evidence type="ECO:0000313" key="1">
    <source>
        <dbReference type="EMBL" id="WDA60755.1"/>
    </source>
</evidence>
<dbReference type="InterPro" id="IPR011990">
    <property type="entry name" value="TPR-like_helical_dom_sf"/>
</dbReference>
<dbReference type="Gene3D" id="1.25.40.10">
    <property type="entry name" value="Tetratricopeptide repeat domain"/>
    <property type="match status" value="1"/>
</dbReference>
<keyword evidence="2" id="KW-1185">Reference proteome</keyword>
<geneLocation type="plasmid" evidence="1 2">
    <name>pDATS03</name>
</geneLocation>
<organism evidence="1 2">
    <name type="scientific">Deinococcus aquaticus</name>
    <dbReference type="NCBI Taxonomy" id="328692"/>
    <lineage>
        <taxon>Bacteria</taxon>
        <taxon>Thermotogati</taxon>
        <taxon>Deinococcota</taxon>
        <taxon>Deinococci</taxon>
        <taxon>Deinococcales</taxon>
        <taxon>Deinococcaceae</taxon>
        <taxon>Deinococcus</taxon>
    </lineage>
</organism>
<dbReference type="InterPro" id="IPR036388">
    <property type="entry name" value="WH-like_DNA-bd_sf"/>
</dbReference>
<evidence type="ECO:0000313" key="2">
    <source>
        <dbReference type="Proteomes" id="UP001217044"/>
    </source>
</evidence>
<gene>
    <name evidence="1" type="ORF">M8445_18155</name>
</gene>
<accession>A0ABY7V7G7</accession>
<evidence type="ECO:0008006" key="3">
    <source>
        <dbReference type="Google" id="ProtNLM"/>
    </source>
</evidence>
<dbReference type="Gene3D" id="1.10.10.10">
    <property type="entry name" value="Winged helix-like DNA-binding domain superfamily/Winged helix DNA-binding domain"/>
    <property type="match status" value="1"/>
</dbReference>
<sequence>MVRLNSIGQYADALALLDTLEDSGIHLWLRGWSLYHLGHVEEGHAAFERAEPLLSGKNLGRMLMDRAVLYGHDRRFARAYDLHVRAWQHGQRDAIHQALVLYNLGWQHLSRMNLVQARARLFEAMEAAERLTGTEALERTLTRTCLSTLERLSGNPQAALRRALWALELPSGHRNERLPWRAKAMALRHLGRLTEARDAQVRAVELSPPGPYLDSEVLMLGLIDRLLGTPVELETLRANALAHDVVRLDLHLADEARRDGRTDEALTRLNTVISLDEPYPLRDEAPSLPHLFALGRQAGLVLPETVPDRTARRADLRALGVPELKVNGQPVPVTSARAFAVLTYLAMYGQTGLSVLGSDVLPGVPEPQVRARVRAAVGVLTRWLGDPEAVTLQGNLLVLSPEWELSVDASDVLAGHGRAHGAFLPGLYTDWTGQVQDLLDQQARPEVLTLS</sequence>
<dbReference type="RefSeq" id="WP_273991502.1">
    <property type="nucleotide sequence ID" value="NZ_BAABQT010000024.1"/>
</dbReference>
<dbReference type="EMBL" id="CP115168">
    <property type="protein sequence ID" value="WDA60755.1"/>
    <property type="molecule type" value="Genomic_DNA"/>
</dbReference>
<dbReference type="SUPFAM" id="SSF48452">
    <property type="entry name" value="TPR-like"/>
    <property type="match status" value="1"/>
</dbReference>
<reference evidence="1 2" key="1">
    <citation type="submission" date="2022-12" db="EMBL/GenBank/DDBJ databases">
        <title>Genome Sequence of Deinococcus aquaticus Type Strain PB314.</title>
        <authorList>
            <person name="Albert C."/>
            <person name="Hill J."/>
            <person name="Boren L."/>
            <person name="Scholz-Ng S."/>
            <person name="Fatema N."/>
            <person name="Grosso R."/>
            <person name="Soboslay E."/>
            <person name="Tuohy J."/>
        </authorList>
    </citation>
    <scope>NUCLEOTIDE SEQUENCE [LARGE SCALE GENOMIC DNA]</scope>
    <source>
        <strain evidence="1 2">PB-314</strain>
        <plasmid evidence="1 2">pDATS03</plasmid>
    </source>
</reference>
<protein>
    <recommendedName>
        <fullName evidence="3">Tetratricopeptide repeat protein</fullName>
    </recommendedName>
</protein>
<name>A0ABY7V7G7_9DEIO</name>